<dbReference type="EMBL" id="BLZR01000001">
    <property type="protein sequence ID" value="GFP76314.1"/>
    <property type="molecule type" value="Genomic_DNA"/>
</dbReference>
<reference evidence="1 2" key="1">
    <citation type="submission" date="2020-07" db="EMBL/GenBank/DDBJ databases">
        <title>A new beta-1,3-glucan-decomposing anaerobic bacterium isolated from anoxic soil subjected to biological soil disinfestation.</title>
        <authorList>
            <person name="Ueki A."/>
            <person name="Tonouchi A."/>
        </authorList>
    </citation>
    <scope>NUCLEOTIDE SEQUENCE [LARGE SCALE GENOMIC DNA]</scope>
    <source>
        <strain evidence="1 2">TW1</strain>
    </source>
</reference>
<sequence>MGLFGPSKKEIWQQLASEINADYVNNGIWKGDRVEAHVDNWTVVLDTYVVSTGKSSITYTRMRAPFVNLDNFYFKIYRSGVFSGLGKMFGMEDINVGYPQFDEAFIIKGNNESKVKQLFASDNIRRLIQYQPSISLEIKDDEGYFKSHFPDGVDELYFNVVGVIKDVERLKELYELFSEVLKELCDIGSASNEKPGVVI</sequence>
<proteinExistence type="predicted"/>
<keyword evidence="2" id="KW-1185">Reference proteome</keyword>
<name>A0A6V8SGG9_9CLOT</name>
<dbReference type="Proteomes" id="UP000580568">
    <property type="component" value="Unassembled WGS sequence"/>
</dbReference>
<dbReference type="AlphaFoldDB" id="A0A6V8SGG9"/>
<evidence type="ECO:0000313" key="2">
    <source>
        <dbReference type="Proteomes" id="UP000580568"/>
    </source>
</evidence>
<organism evidence="1 2">
    <name type="scientific">Clostridium fungisolvens</name>
    <dbReference type="NCBI Taxonomy" id="1604897"/>
    <lineage>
        <taxon>Bacteria</taxon>
        <taxon>Bacillati</taxon>
        <taxon>Bacillota</taxon>
        <taxon>Clostridia</taxon>
        <taxon>Eubacteriales</taxon>
        <taxon>Clostridiaceae</taxon>
        <taxon>Clostridium</taxon>
    </lineage>
</organism>
<evidence type="ECO:0000313" key="1">
    <source>
        <dbReference type="EMBL" id="GFP76314.1"/>
    </source>
</evidence>
<accession>A0A6V8SGG9</accession>
<comment type="caution">
    <text evidence="1">The sequence shown here is derived from an EMBL/GenBank/DDBJ whole genome shotgun (WGS) entry which is preliminary data.</text>
</comment>
<gene>
    <name evidence="1" type="ORF">bsdtw1_02416</name>
</gene>
<dbReference type="RefSeq" id="WP_183277752.1">
    <property type="nucleotide sequence ID" value="NZ_BLZR01000001.1"/>
</dbReference>
<protein>
    <recommendedName>
        <fullName evidence="3">DUF3137 domain-containing protein</fullName>
    </recommendedName>
</protein>
<evidence type="ECO:0008006" key="3">
    <source>
        <dbReference type="Google" id="ProtNLM"/>
    </source>
</evidence>